<evidence type="ECO:0000259" key="5">
    <source>
        <dbReference type="PROSITE" id="PS50921"/>
    </source>
</evidence>
<comment type="caution">
    <text evidence="6">The sequence shown here is derived from an EMBL/GenBank/DDBJ whole genome shotgun (WGS) entry which is preliminary data.</text>
</comment>
<dbReference type="PROSITE" id="PS50921">
    <property type="entry name" value="ANTAR"/>
    <property type="match status" value="1"/>
</dbReference>
<dbReference type="InterPro" id="IPR036388">
    <property type="entry name" value="WH-like_DNA-bd_sf"/>
</dbReference>
<keyword evidence="7" id="KW-1185">Reference proteome</keyword>
<dbReference type="InterPro" id="IPR003018">
    <property type="entry name" value="GAF"/>
</dbReference>
<dbReference type="InterPro" id="IPR011006">
    <property type="entry name" value="CheY-like_superfamily"/>
</dbReference>
<evidence type="ECO:0000256" key="2">
    <source>
        <dbReference type="ARBA" id="ARBA00022777"/>
    </source>
</evidence>
<evidence type="ECO:0000313" key="6">
    <source>
        <dbReference type="EMBL" id="GLY90827.1"/>
    </source>
</evidence>
<keyword evidence="2" id="KW-0418">Kinase</keyword>
<dbReference type="SUPFAM" id="SSF52172">
    <property type="entry name" value="CheY-like"/>
    <property type="match status" value="1"/>
</dbReference>
<dbReference type="Gene3D" id="1.10.10.10">
    <property type="entry name" value="Winged helix-like DNA-binding domain superfamily/Winged helix DNA-binding domain"/>
    <property type="match status" value="1"/>
</dbReference>
<dbReference type="RefSeq" id="WP_285582023.1">
    <property type="nucleotide sequence ID" value="NZ_BSTK01000018.1"/>
</dbReference>
<evidence type="ECO:0000256" key="4">
    <source>
        <dbReference type="ARBA" id="ARBA00023163"/>
    </source>
</evidence>
<dbReference type="InterPro" id="IPR012074">
    <property type="entry name" value="GAF_ANTAR"/>
</dbReference>
<evidence type="ECO:0000256" key="3">
    <source>
        <dbReference type="ARBA" id="ARBA00023015"/>
    </source>
</evidence>
<dbReference type="InterPro" id="IPR005561">
    <property type="entry name" value="ANTAR"/>
</dbReference>
<dbReference type="AlphaFoldDB" id="A0A9W6SDQ8"/>
<protein>
    <submittedName>
        <fullName evidence="6">Transcription antitermination regulator</fullName>
    </submittedName>
</protein>
<name>A0A9W6SDQ8_9ACTN</name>
<sequence length="234" mass="25682">MANDEVPAELATALAQMARDLLAQDSLQQTLDRIARHAVNLVQGCEAAGIMVLQNRRVHTLAATDDLVLTSDRIQGEVGQGPCFDAVRTKTESYLVEDMRDEADRWPRYVPHARELGIGSMIGFKLFTEEENLGALDLYSSRPGALNDYSEQVGWLLASHAAVAFANARAEADLHIAISSRQDIGMAVGILMERHKLSTDQAFALLSRASQERNVKLREIARRIVETGEAPDSA</sequence>
<feature type="domain" description="ANTAR" evidence="5">
    <location>
        <begin position="164"/>
        <end position="225"/>
    </location>
</feature>
<accession>A0A9W6SDQ8</accession>
<dbReference type="Pfam" id="PF13185">
    <property type="entry name" value="GAF_2"/>
    <property type="match status" value="1"/>
</dbReference>
<dbReference type="Proteomes" id="UP001165074">
    <property type="component" value="Unassembled WGS sequence"/>
</dbReference>
<evidence type="ECO:0000313" key="7">
    <source>
        <dbReference type="Proteomes" id="UP001165074"/>
    </source>
</evidence>
<reference evidence="6" key="1">
    <citation type="submission" date="2023-03" db="EMBL/GenBank/DDBJ databases">
        <title>Actinoallomurus iriomotensis NBRC 103684.</title>
        <authorList>
            <person name="Ichikawa N."/>
            <person name="Sato H."/>
            <person name="Tonouchi N."/>
        </authorList>
    </citation>
    <scope>NUCLEOTIDE SEQUENCE</scope>
    <source>
        <strain evidence="6">NBRC 103684</strain>
    </source>
</reference>
<keyword evidence="1" id="KW-0808">Transferase</keyword>
<dbReference type="PIRSF" id="PIRSF036625">
    <property type="entry name" value="GAF_ANTAR"/>
    <property type="match status" value="1"/>
</dbReference>
<keyword evidence="4" id="KW-0804">Transcription</keyword>
<dbReference type="Gene3D" id="3.30.450.40">
    <property type="match status" value="1"/>
</dbReference>
<dbReference type="Pfam" id="PF03861">
    <property type="entry name" value="ANTAR"/>
    <property type="match status" value="1"/>
</dbReference>
<keyword evidence="3" id="KW-0805">Transcription regulation</keyword>
<dbReference type="GO" id="GO:0003723">
    <property type="term" value="F:RNA binding"/>
    <property type="evidence" value="ECO:0007669"/>
    <property type="project" value="InterPro"/>
</dbReference>
<dbReference type="SMART" id="SM01012">
    <property type="entry name" value="ANTAR"/>
    <property type="match status" value="1"/>
</dbReference>
<proteinExistence type="predicted"/>
<dbReference type="EMBL" id="BSTK01000018">
    <property type="protein sequence ID" value="GLY90827.1"/>
    <property type="molecule type" value="Genomic_DNA"/>
</dbReference>
<gene>
    <name evidence="6" type="ORF">Airi02_087560</name>
</gene>
<evidence type="ECO:0000256" key="1">
    <source>
        <dbReference type="ARBA" id="ARBA00022679"/>
    </source>
</evidence>
<dbReference type="GO" id="GO:0016301">
    <property type="term" value="F:kinase activity"/>
    <property type="evidence" value="ECO:0007669"/>
    <property type="project" value="UniProtKB-KW"/>
</dbReference>
<dbReference type="SUPFAM" id="SSF55781">
    <property type="entry name" value="GAF domain-like"/>
    <property type="match status" value="1"/>
</dbReference>
<organism evidence="6 7">
    <name type="scientific">Actinoallomurus iriomotensis</name>
    <dbReference type="NCBI Taxonomy" id="478107"/>
    <lineage>
        <taxon>Bacteria</taxon>
        <taxon>Bacillati</taxon>
        <taxon>Actinomycetota</taxon>
        <taxon>Actinomycetes</taxon>
        <taxon>Streptosporangiales</taxon>
        <taxon>Thermomonosporaceae</taxon>
        <taxon>Actinoallomurus</taxon>
    </lineage>
</organism>
<dbReference type="InterPro" id="IPR029016">
    <property type="entry name" value="GAF-like_dom_sf"/>
</dbReference>